<dbReference type="AlphaFoldDB" id="A0A1H7MCC1"/>
<keyword evidence="1" id="KW-1133">Transmembrane helix</keyword>
<dbReference type="InterPro" id="IPR007492">
    <property type="entry name" value="LytTR_DNA-bd_dom"/>
</dbReference>
<evidence type="ECO:0000313" key="3">
    <source>
        <dbReference type="EMBL" id="SEL08375.1"/>
    </source>
</evidence>
<keyword evidence="4" id="KW-1185">Reference proteome</keyword>
<sequence length="233" mass="27202">MIGVFIGIWMFCFVYFIKPFEIEFFSNTNWVGLGIGFSFLTFLCYGIVAVIQNRVYKKILRWNVFFEIITILCLCLILNIVFYKYSKSSIINSVYNFSFFSFLFAKTSIVLVPLLIFSRLYVVRLIPPKEILLTIRGDNKLDILKVYPSDLVSASSSQNYVEIFYLDNGELSSKLIRSSLKKLHQEIPFLVQVHRSHFINPTHFKSWKNQNTIFLTQMEVSVSKNYKDSILAL</sequence>
<gene>
    <name evidence="3" type="ORF">SAMN04487910_1662</name>
</gene>
<evidence type="ECO:0000313" key="4">
    <source>
        <dbReference type="Proteomes" id="UP000198521"/>
    </source>
</evidence>
<accession>A0A1H7MCC1</accession>
<keyword evidence="1" id="KW-0472">Membrane</keyword>
<protein>
    <submittedName>
        <fullName evidence="3">Transcriptional regulator, LytTR family</fullName>
    </submittedName>
</protein>
<dbReference type="Pfam" id="PF04397">
    <property type="entry name" value="LytTR"/>
    <property type="match status" value="1"/>
</dbReference>
<dbReference type="GO" id="GO:0003677">
    <property type="term" value="F:DNA binding"/>
    <property type="evidence" value="ECO:0007669"/>
    <property type="project" value="InterPro"/>
</dbReference>
<feature type="transmembrane region" description="Helical" evidence="1">
    <location>
        <begin position="64"/>
        <end position="85"/>
    </location>
</feature>
<dbReference type="Gene3D" id="2.40.50.1020">
    <property type="entry name" value="LytTr DNA-binding domain"/>
    <property type="match status" value="1"/>
</dbReference>
<dbReference type="Proteomes" id="UP000198521">
    <property type="component" value="Unassembled WGS sequence"/>
</dbReference>
<evidence type="ECO:0000256" key="1">
    <source>
        <dbReference type="SAM" id="Phobius"/>
    </source>
</evidence>
<keyword evidence="1" id="KW-0812">Transmembrane</keyword>
<dbReference type="EMBL" id="FOAB01000003">
    <property type="protein sequence ID" value="SEL08375.1"/>
    <property type="molecule type" value="Genomic_DNA"/>
</dbReference>
<proteinExistence type="predicted"/>
<organism evidence="3 4">
    <name type="scientific">Aquimarina amphilecti</name>
    <dbReference type="NCBI Taxonomy" id="1038014"/>
    <lineage>
        <taxon>Bacteria</taxon>
        <taxon>Pseudomonadati</taxon>
        <taxon>Bacteroidota</taxon>
        <taxon>Flavobacteriia</taxon>
        <taxon>Flavobacteriales</taxon>
        <taxon>Flavobacteriaceae</taxon>
        <taxon>Aquimarina</taxon>
    </lineage>
</organism>
<dbReference type="STRING" id="1038014.SAMN04487910_1662"/>
<feature type="transmembrane region" description="Helical" evidence="1">
    <location>
        <begin position="29"/>
        <end position="52"/>
    </location>
</feature>
<dbReference type="SMART" id="SM00850">
    <property type="entry name" value="LytTR"/>
    <property type="match status" value="1"/>
</dbReference>
<name>A0A1H7MCC1_AQUAM</name>
<reference evidence="3 4" key="1">
    <citation type="submission" date="2016-10" db="EMBL/GenBank/DDBJ databases">
        <authorList>
            <person name="de Groot N.N."/>
        </authorList>
    </citation>
    <scope>NUCLEOTIDE SEQUENCE [LARGE SCALE GENOMIC DNA]</scope>
    <source>
        <strain evidence="3 4">DSM 25232</strain>
    </source>
</reference>
<feature type="transmembrane region" description="Helical" evidence="1">
    <location>
        <begin position="97"/>
        <end position="122"/>
    </location>
</feature>
<evidence type="ECO:0000259" key="2">
    <source>
        <dbReference type="SMART" id="SM00850"/>
    </source>
</evidence>
<feature type="domain" description="HTH LytTR-type" evidence="2">
    <location>
        <begin position="141"/>
        <end position="232"/>
    </location>
</feature>